<dbReference type="Gene3D" id="1.20.1280.50">
    <property type="match status" value="1"/>
</dbReference>
<feature type="domain" description="F-box" evidence="1">
    <location>
        <begin position="12"/>
        <end position="62"/>
    </location>
</feature>
<gene>
    <name evidence="2" type="ORF">SEVIR_9G220100v2</name>
</gene>
<dbReference type="OMA" id="CCIDQSA"/>
<keyword evidence="3" id="KW-1185">Reference proteome</keyword>
<evidence type="ECO:0000313" key="2">
    <source>
        <dbReference type="EMBL" id="TKV93343.1"/>
    </source>
</evidence>
<dbReference type="SUPFAM" id="SSF81383">
    <property type="entry name" value="F-box domain"/>
    <property type="match status" value="2"/>
</dbReference>
<dbReference type="PANTHER" id="PTHR31672:SF13">
    <property type="entry name" value="F-BOX PROTEIN CPR30-LIKE"/>
    <property type="match status" value="1"/>
</dbReference>
<dbReference type="InterPro" id="IPR050796">
    <property type="entry name" value="SCF_F-box_component"/>
</dbReference>
<dbReference type="InterPro" id="IPR017451">
    <property type="entry name" value="F-box-assoc_interact_dom"/>
</dbReference>
<dbReference type="NCBIfam" id="TIGR01640">
    <property type="entry name" value="F_box_assoc_1"/>
    <property type="match status" value="2"/>
</dbReference>
<dbReference type="PANTHER" id="PTHR31672">
    <property type="entry name" value="BNACNNG10540D PROTEIN"/>
    <property type="match status" value="1"/>
</dbReference>
<dbReference type="InterPro" id="IPR001810">
    <property type="entry name" value="F-box_dom"/>
</dbReference>
<organism evidence="2 3">
    <name type="scientific">Setaria viridis</name>
    <name type="common">Green bristlegrass</name>
    <name type="synonym">Setaria italica subsp. viridis</name>
    <dbReference type="NCBI Taxonomy" id="4556"/>
    <lineage>
        <taxon>Eukaryota</taxon>
        <taxon>Viridiplantae</taxon>
        <taxon>Streptophyta</taxon>
        <taxon>Embryophyta</taxon>
        <taxon>Tracheophyta</taxon>
        <taxon>Spermatophyta</taxon>
        <taxon>Magnoliopsida</taxon>
        <taxon>Liliopsida</taxon>
        <taxon>Poales</taxon>
        <taxon>Poaceae</taxon>
        <taxon>PACMAD clade</taxon>
        <taxon>Panicoideae</taxon>
        <taxon>Panicodae</taxon>
        <taxon>Paniceae</taxon>
        <taxon>Cenchrinae</taxon>
        <taxon>Setaria</taxon>
    </lineage>
</organism>
<dbReference type="Gramene" id="TKV93343">
    <property type="protein sequence ID" value="TKV93343"/>
    <property type="gene ID" value="SEVIR_9G220100v2"/>
</dbReference>
<sequence length="784" mass="85713">MEAATSRIKRRKAAMGGLPDELLEEIFVRLPAKSIGRLRCLSRSWAATLSWASFVDHHLRRANPAGQPKVFLVPDASTAEADALYAWQAPGGSEIKKLMSLNTDTIPQPEMLLPLTKPCRGLVLLRCPPALSYYVCNPSTGALLPVTDTRIDCSGAGHVSYGLGYSAATREHKLVRLLCFVDQDGAPVATRCEVLVLDASAHWRPSAGRPPVCVVSGEKAAVFLNGRLYFAGYGGEIVAFDVADETFGVLAHPAEVYATVSPCLTELGGYLCVSHGLAGFGEPYTVWLLRDYEAERWEKLCCIDQSAWPDAELGVTPVDVFHEEACERSKIMFRTGGCTLFAVELERDGGVYPDVLLSPDSIDAMGVCGCRLGLYEESLVTPGRTAEEIVFASPLAAAWSEVLKRLPARSVARLNLVCRDWRALIGADRFIHAQAVHAELNDAPRIMFSDCNNIGKFTALEDLINDGAPAGTPPLASHGSMFVCSQPCHGLVIWGHASIGYYVCNPSTGRSNNLRVTFDDDLMDTSGEGEAAFFARRVGLGYDTVTNKHRLVCLSYRHRSYATREYELECAVQNIRDGGAWCSVDPPPPRPVADAPPVDVGGKLFWTVDRELEPPRPRGAGCEIVAMDNHTCDFEMLQGPPCSWDGELVSILELRGKLGAVCAHRSSNTLVIWTMRDYGGGCSWSLEYSIEFGKSSPEYSCDTTVPLAIDPNGHRVLLSTGRSLGWYDPRTGAIQTIYSLGTRRERGKNFVPVVYRESLFRPDGMRRLRAPNAECICMNKSTDN</sequence>
<dbReference type="Pfam" id="PF00646">
    <property type="entry name" value="F-box"/>
    <property type="match status" value="2"/>
</dbReference>
<dbReference type="Pfam" id="PF08268">
    <property type="entry name" value="FBA_3"/>
    <property type="match status" value="2"/>
</dbReference>
<proteinExistence type="predicted"/>
<dbReference type="InterPro" id="IPR013187">
    <property type="entry name" value="F-box-assoc_dom_typ3"/>
</dbReference>
<evidence type="ECO:0000259" key="1">
    <source>
        <dbReference type="PROSITE" id="PS50181"/>
    </source>
</evidence>
<dbReference type="InterPro" id="IPR036047">
    <property type="entry name" value="F-box-like_dom_sf"/>
</dbReference>
<reference evidence="2" key="1">
    <citation type="submission" date="2019-03" db="EMBL/GenBank/DDBJ databases">
        <title>WGS assembly of Setaria viridis.</title>
        <authorList>
            <person name="Huang P."/>
            <person name="Jenkins J."/>
            <person name="Grimwood J."/>
            <person name="Barry K."/>
            <person name="Healey A."/>
            <person name="Mamidi S."/>
            <person name="Sreedasyam A."/>
            <person name="Shu S."/>
            <person name="Feldman M."/>
            <person name="Wu J."/>
            <person name="Yu Y."/>
            <person name="Chen C."/>
            <person name="Johnson J."/>
            <person name="Rokhsar D."/>
            <person name="Baxter I."/>
            <person name="Schmutz J."/>
            <person name="Brutnell T."/>
            <person name="Kellogg E."/>
        </authorList>
    </citation>
    <scope>NUCLEOTIDE SEQUENCE [LARGE SCALE GENOMIC DNA]</scope>
</reference>
<dbReference type="SMART" id="SM00256">
    <property type="entry name" value="FBOX"/>
    <property type="match status" value="2"/>
</dbReference>
<dbReference type="Proteomes" id="UP000298652">
    <property type="component" value="Chromosome 9"/>
</dbReference>
<dbReference type="PROSITE" id="PS50181">
    <property type="entry name" value="FBOX"/>
    <property type="match status" value="1"/>
</dbReference>
<dbReference type="AlphaFoldDB" id="A0A4U6SYW5"/>
<accession>A0A4U6SYW5</accession>
<evidence type="ECO:0000313" key="3">
    <source>
        <dbReference type="Proteomes" id="UP000298652"/>
    </source>
</evidence>
<protein>
    <recommendedName>
        <fullName evidence="1">F-box domain-containing protein</fullName>
    </recommendedName>
</protein>
<dbReference type="EMBL" id="CM016560">
    <property type="protein sequence ID" value="TKV93343.1"/>
    <property type="molecule type" value="Genomic_DNA"/>
</dbReference>
<name>A0A4U6SYW5_SETVI</name>